<feature type="region of interest" description="Disordered" evidence="1">
    <location>
        <begin position="583"/>
        <end position="602"/>
    </location>
</feature>
<dbReference type="EMBL" id="CADEPM010000005">
    <property type="protein sequence ID" value="CAB3406431.1"/>
    <property type="molecule type" value="Genomic_DNA"/>
</dbReference>
<accession>A0A8S1F1S8</accession>
<feature type="transmembrane region" description="Helical" evidence="2">
    <location>
        <begin position="129"/>
        <end position="147"/>
    </location>
</feature>
<feature type="transmembrane region" description="Helical" evidence="2">
    <location>
        <begin position="416"/>
        <end position="441"/>
    </location>
</feature>
<keyword evidence="2" id="KW-1133">Transmembrane helix</keyword>
<gene>
    <name evidence="3" type="ORF">CBOVIS_LOCUS8505</name>
</gene>
<sequence>MRLHKKWASHIHHLCTACLYIIFILCIFMNFYVLLSREDTIFYLRIYHAIVAVLMLSCAIVQIEFLVRTRNLPKLDEPHEIPDPALIGAIALTIGIILGYLYFIVFQFGFRNCDKLVDSVYSSEIYLDAFYNILMAAFSGLSLIYILHRRFYGAISSNLDKIGRLFVNVTFAVVWLKVVVFKGYLSHQELCQRKELDGYWCPVMRRNYECSPSDDLHGTQKMWYYINKGLLNSAVISCASEFFPVILVAHWLACGGAEEKADDIMKRMKRKEGVRGMLREFMKDVSRVYVAHPELDAAPLIVKNYVIWFFWLLTPIVCVASTAKWLFYFYYTIDFDQLVEHKYMMNDYVNLGANLLQTVFYLALYAYSLTIKNERLDAHHKAHARGDISILFGCCVVLLIKLVLQSVEIEYQRVDGFIILSDAIIQNFNLVVIHITQWSQYFAVRRLLALSDADCIATKSFLPFAFIGGLLMAWVHFGITFFETALIKYQLTDETFQYSSTTLICMIFTQTLFPADYLFAFTVSGCYLEFLQRYLNMGFFQLGEPRFHSSASSHHAKHETEDRDKIASMIYAASVLHRKRFETSSSSSSSSSSSTTKSRIRI</sequence>
<comment type="caution">
    <text evidence="3">The sequence shown here is derived from an EMBL/GenBank/DDBJ whole genome shotgun (WGS) entry which is preliminary data.</text>
</comment>
<feature type="transmembrane region" description="Helical" evidence="2">
    <location>
        <begin position="12"/>
        <end position="34"/>
    </location>
</feature>
<dbReference type="OrthoDB" id="430340at2759"/>
<evidence type="ECO:0000313" key="3">
    <source>
        <dbReference type="EMBL" id="CAB3406431.1"/>
    </source>
</evidence>
<feature type="transmembrane region" description="Helical" evidence="2">
    <location>
        <begin position="461"/>
        <end position="482"/>
    </location>
</feature>
<keyword evidence="4" id="KW-1185">Reference proteome</keyword>
<keyword evidence="2" id="KW-0472">Membrane</keyword>
<feature type="transmembrane region" description="Helical" evidence="2">
    <location>
        <begin position="46"/>
        <end position="67"/>
    </location>
</feature>
<evidence type="ECO:0000256" key="1">
    <source>
        <dbReference type="SAM" id="MobiDB-lite"/>
    </source>
</evidence>
<dbReference type="AlphaFoldDB" id="A0A8S1F1S8"/>
<feature type="transmembrane region" description="Helical" evidence="2">
    <location>
        <begin position="230"/>
        <end position="253"/>
    </location>
</feature>
<dbReference type="Proteomes" id="UP000494206">
    <property type="component" value="Unassembled WGS sequence"/>
</dbReference>
<evidence type="ECO:0000256" key="2">
    <source>
        <dbReference type="SAM" id="Phobius"/>
    </source>
</evidence>
<reference evidence="3 4" key="1">
    <citation type="submission" date="2020-04" db="EMBL/GenBank/DDBJ databases">
        <authorList>
            <person name="Laetsch R D."/>
            <person name="Stevens L."/>
            <person name="Kumar S."/>
            <person name="Blaxter L. M."/>
        </authorList>
    </citation>
    <scope>NUCLEOTIDE SEQUENCE [LARGE SCALE GENOMIC DNA]</scope>
</reference>
<feature type="transmembrane region" description="Helical" evidence="2">
    <location>
        <begin position="305"/>
        <end position="327"/>
    </location>
</feature>
<name>A0A8S1F1S8_9PELO</name>
<feature type="transmembrane region" description="Helical" evidence="2">
    <location>
        <begin position="388"/>
        <end position="404"/>
    </location>
</feature>
<feature type="transmembrane region" description="Helical" evidence="2">
    <location>
        <begin position="348"/>
        <end position="368"/>
    </location>
</feature>
<feature type="transmembrane region" description="Helical" evidence="2">
    <location>
        <begin position="87"/>
        <end position="109"/>
    </location>
</feature>
<organism evidence="3 4">
    <name type="scientific">Caenorhabditis bovis</name>
    <dbReference type="NCBI Taxonomy" id="2654633"/>
    <lineage>
        <taxon>Eukaryota</taxon>
        <taxon>Metazoa</taxon>
        <taxon>Ecdysozoa</taxon>
        <taxon>Nematoda</taxon>
        <taxon>Chromadorea</taxon>
        <taxon>Rhabditida</taxon>
        <taxon>Rhabditina</taxon>
        <taxon>Rhabditomorpha</taxon>
        <taxon>Rhabditoidea</taxon>
        <taxon>Rhabditidae</taxon>
        <taxon>Peloderinae</taxon>
        <taxon>Caenorhabditis</taxon>
    </lineage>
</organism>
<protein>
    <submittedName>
        <fullName evidence="3">Uncharacterized protein</fullName>
    </submittedName>
</protein>
<proteinExistence type="predicted"/>
<keyword evidence="2" id="KW-0812">Transmembrane</keyword>
<evidence type="ECO:0000313" key="4">
    <source>
        <dbReference type="Proteomes" id="UP000494206"/>
    </source>
</evidence>